<proteinExistence type="inferred from homology"/>
<evidence type="ECO:0000259" key="10">
    <source>
        <dbReference type="Pfam" id="PF12627"/>
    </source>
</evidence>
<keyword evidence="4" id="KW-0548">Nucleotidyltransferase</keyword>
<evidence type="ECO:0000313" key="12">
    <source>
        <dbReference type="Proteomes" id="UP000317214"/>
    </source>
</evidence>
<dbReference type="InterPro" id="IPR032828">
    <property type="entry name" value="PolyA_RNA-bd"/>
</dbReference>
<dbReference type="KEGG" id="ntn:D5366_01600"/>
<evidence type="ECO:0000256" key="6">
    <source>
        <dbReference type="ARBA" id="ARBA00022741"/>
    </source>
</evidence>
<name>A0A4Y6V6A2_9PROT</name>
<evidence type="ECO:0000256" key="2">
    <source>
        <dbReference type="ARBA" id="ARBA00022679"/>
    </source>
</evidence>
<keyword evidence="8" id="KW-0694">RNA-binding</keyword>
<dbReference type="Gene3D" id="3.30.460.10">
    <property type="entry name" value="Beta Polymerase, domain 2"/>
    <property type="match status" value="1"/>
</dbReference>
<evidence type="ECO:0000256" key="5">
    <source>
        <dbReference type="ARBA" id="ARBA00022723"/>
    </source>
</evidence>
<dbReference type="EMBL" id="CP032485">
    <property type="protein sequence ID" value="QDH24170.1"/>
    <property type="molecule type" value="Genomic_DNA"/>
</dbReference>
<dbReference type="InterPro" id="IPR002646">
    <property type="entry name" value="PolA_pol_head_dom"/>
</dbReference>
<evidence type="ECO:0000256" key="1">
    <source>
        <dbReference type="ARBA" id="ARBA00001946"/>
    </source>
</evidence>
<dbReference type="GO" id="GO:0000049">
    <property type="term" value="F:tRNA binding"/>
    <property type="evidence" value="ECO:0007669"/>
    <property type="project" value="TreeGrafter"/>
</dbReference>
<dbReference type="Pfam" id="PF01743">
    <property type="entry name" value="PolyA_pol"/>
    <property type="match status" value="1"/>
</dbReference>
<evidence type="ECO:0000313" key="11">
    <source>
        <dbReference type="EMBL" id="QDH24170.1"/>
    </source>
</evidence>
<keyword evidence="5" id="KW-0479">Metal-binding</keyword>
<dbReference type="GO" id="GO:0008033">
    <property type="term" value="P:tRNA processing"/>
    <property type="evidence" value="ECO:0007669"/>
    <property type="project" value="UniProtKB-KW"/>
</dbReference>
<dbReference type="InterPro" id="IPR050264">
    <property type="entry name" value="Bact_CCA-adding_enz_type3_sf"/>
</dbReference>
<dbReference type="Gene3D" id="1.10.3090.10">
    <property type="entry name" value="cca-adding enzyme, domain 2"/>
    <property type="match status" value="1"/>
</dbReference>
<sequence length="414" mass="45465">MKHVSGLLEKLPRETGGCAGLAQIWAVLPEARLVGGCVRDLLCGRTLHDFDLATPEPPERVLGLLKAADIRAVPTGLEHGTVTAVIQHTPYEITTLRRDAETDGRHAIVEWTSDWAEDAARRDFTINAMSLDQHDILHDYFGGQEDLIAKRVRFVGDAAQRIKEDALRSLRFFRFEARYGAGDADDEALSAIKARAQLVGNLSVERIASELLKILAGPDVLRIVKIMAQAGVLAECGIPDVSSFDVQSGLARLEALLRTGAPANGLLRLKAFFAAQAEGLAQNLKFSNADKLYLKRMDESQPELSPEMDDDALRRARFLQDSAILQGRAWLIQAAQNVGKIESWDNLRERLAALPQPVFPLSGQDARQAGIEPGPAMGAWLRAGQVWWLSQGCRPDSAECLSYLQSEATRNFVL</sequence>
<dbReference type="AlphaFoldDB" id="A0A4Y6V6A2"/>
<feature type="domain" description="tRNA nucleotidyltransferase/poly(A) polymerase RNA and SrmB- binding" evidence="10">
    <location>
        <begin position="186"/>
        <end position="234"/>
    </location>
</feature>
<organism evidence="11 12">
    <name type="scientific">Neokomagataea tanensis</name>
    <dbReference type="NCBI Taxonomy" id="661191"/>
    <lineage>
        <taxon>Bacteria</taxon>
        <taxon>Pseudomonadati</taxon>
        <taxon>Pseudomonadota</taxon>
        <taxon>Alphaproteobacteria</taxon>
        <taxon>Acetobacterales</taxon>
        <taxon>Acetobacteraceae</taxon>
        <taxon>Neokomagataea</taxon>
    </lineage>
</organism>
<keyword evidence="2 8" id="KW-0808">Transferase</keyword>
<keyword evidence="7" id="KW-0460">Magnesium</keyword>
<gene>
    <name evidence="11" type="ORF">D5366_01600</name>
</gene>
<evidence type="ECO:0000256" key="7">
    <source>
        <dbReference type="ARBA" id="ARBA00022842"/>
    </source>
</evidence>
<keyword evidence="6" id="KW-0547">Nucleotide-binding</keyword>
<dbReference type="PANTHER" id="PTHR46173">
    <property type="entry name" value="CCA TRNA NUCLEOTIDYLTRANSFERASE 1, MITOCHONDRIAL"/>
    <property type="match status" value="1"/>
</dbReference>
<comment type="cofactor">
    <cofactor evidence="1">
        <name>Mg(2+)</name>
        <dbReference type="ChEBI" id="CHEBI:18420"/>
    </cofactor>
</comment>
<dbReference type="GO" id="GO:0046872">
    <property type="term" value="F:metal ion binding"/>
    <property type="evidence" value="ECO:0007669"/>
    <property type="project" value="UniProtKB-KW"/>
</dbReference>
<protein>
    <submittedName>
        <fullName evidence="11">CCA tRNA nucleotidyltransferase</fullName>
    </submittedName>
</protein>
<dbReference type="GO" id="GO:0000166">
    <property type="term" value="F:nucleotide binding"/>
    <property type="evidence" value="ECO:0007669"/>
    <property type="project" value="UniProtKB-KW"/>
</dbReference>
<dbReference type="GO" id="GO:0016779">
    <property type="term" value="F:nucleotidyltransferase activity"/>
    <property type="evidence" value="ECO:0007669"/>
    <property type="project" value="UniProtKB-KW"/>
</dbReference>
<evidence type="ECO:0000256" key="4">
    <source>
        <dbReference type="ARBA" id="ARBA00022695"/>
    </source>
</evidence>
<evidence type="ECO:0000256" key="8">
    <source>
        <dbReference type="RuleBase" id="RU003953"/>
    </source>
</evidence>
<reference evidence="11 12" key="1">
    <citation type="submission" date="2018-09" db="EMBL/GenBank/DDBJ databases">
        <title>The complete genome sequence of Neokomagataea tanensis NBRC 106556(T).</title>
        <authorList>
            <person name="Chua K.-O."/>
            <person name="See-Too W.-S."/>
            <person name="Hong K.-W."/>
            <person name="Yin W.-F."/>
            <person name="Chan K.-G."/>
        </authorList>
    </citation>
    <scope>NUCLEOTIDE SEQUENCE [LARGE SCALE GENOMIC DNA]</scope>
    <source>
        <strain evidence="12">AH13 \ NBRC 106556</strain>
    </source>
</reference>
<dbReference type="InterPro" id="IPR043519">
    <property type="entry name" value="NT_sf"/>
</dbReference>
<dbReference type="Proteomes" id="UP000317214">
    <property type="component" value="Chromosome"/>
</dbReference>
<accession>A0A4Y6V6A2</accession>
<dbReference type="RefSeq" id="WP_141492010.1">
    <property type="nucleotide sequence ID" value="NZ_CP032485.1"/>
</dbReference>
<keyword evidence="12" id="KW-1185">Reference proteome</keyword>
<dbReference type="OrthoDB" id="9805698at2"/>
<evidence type="ECO:0000256" key="3">
    <source>
        <dbReference type="ARBA" id="ARBA00022694"/>
    </source>
</evidence>
<dbReference type="CDD" id="cd05398">
    <property type="entry name" value="NT_ClassII-CCAase"/>
    <property type="match status" value="1"/>
</dbReference>
<dbReference type="SUPFAM" id="SSF81891">
    <property type="entry name" value="Poly A polymerase C-terminal region-like"/>
    <property type="match status" value="1"/>
</dbReference>
<dbReference type="SUPFAM" id="SSF81301">
    <property type="entry name" value="Nucleotidyltransferase"/>
    <property type="match status" value="1"/>
</dbReference>
<keyword evidence="3" id="KW-0819">tRNA processing</keyword>
<evidence type="ECO:0000259" key="9">
    <source>
        <dbReference type="Pfam" id="PF01743"/>
    </source>
</evidence>
<dbReference type="Pfam" id="PF12627">
    <property type="entry name" value="PolyA_pol_RNAbd"/>
    <property type="match status" value="1"/>
</dbReference>
<feature type="domain" description="Poly A polymerase head" evidence="9">
    <location>
        <begin position="31"/>
        <end position="153"/>
    </location>
</feature>
<dbReference type="PANTHER" id="PTHR46173:SF1">
    <property type="entry name" value="CCA TRNA NUCLEOTIDYLTRANSFERASE 1, MITOCHONDRIAL"/>
    <property type="match status" value="1"/>
</dbReference>
<comment type="similarity">
    <text evidence="8">Belongs to the tRNA nucleotidyltransferase/poly(A) polymerase family.</text>
</comment>